<keyword evidence="8 11" id="KW-0472">Membrane</keyword>
<sequence>MFVGGIALGMHAANAQEAAAEPAMQKVEVTGSRIPTLYTDGTSPVVVLGSKDIKVDGLRNVESLLNNLPQVFASQSGNVSNGATGTATVDLRGLGSNRTLVLVNGKRLPAGTPGSPAADLNQIPAPLIKRIEVLSGGAGAVYGADAVAGVVNFIMNDSFEGVQIELNGSGYNHRQQNSGGVADLVAARAAANPSQFNVPGNKSLDGRSKDASLLIGSNFADGKGNATLFFSYKKDDALLQAERDFTACSLTANTRGFACGGSSTNATGRFTNAGDLSAANPNAGKIYTVDAKGIPRAYVDATDAYNFGPTNYLLRPDERYGVAANVHYNLNEKTRAYADFSFHDDRSDAQVAPGGMFGSVYSVSNDNPFLTPEMKAALGVSAPGSTQNVVVQRRNVEGGGRDSVFTNTSYRMLIGVKGEVGPWQYDIFAQTAKVRFAGSSDNYFSKQKAAKAMDVVNVNGVAQCRSFVDGSDPACVPFNVWKAGGVTQQMLDYIQIPGQQFGQTEQQIQGANIAADLGDYGIKLPGNSQGVGVSFGLERRVEQLELRPDGPSQNFDLDGAGGPVSPVKGRYVVKDVFGEVRLPLLENKPFAEQLATNLSFRHTKIDTGVSANTYGIGLEWQPVSMVKVRGSHQKAVRAPNINELFTPSGNNLFDMDEDPCAGAKPSRTAAECARTGVSSAQYGNIQGSPAGQYSYLAGGNPNLTPERSKSNTLGLVITPMKNLNLTIDYFDIKVKDTISIVSPETTLNKCLDTGDAQFCSQVRRDSLGTLWLLPSANIVGTNTNIGSIRTSGLDLGVSYGQRIGAYGTMGISMNGTLLKKYEVEELPGEGTYDCAGLFNGAGKCGQPRPKWRHKLRGNWNTPWKVDLALTWRYFKDVDLESTSSNPQLAGTSQPVDRHLPSANYFDLAATYYVTKTISLTGGMNNMFDRDPPLTSKYGTGQGNGNTFPSMYDALGRKLFLNLTAKF</sequence>
<dbReference type="InterPro" id="IPR036942">
    <property type="entry name" value="Beta-barrel_TonB_sf"/>
</dbReference>
<dbReference type="SUPFAM" id="SSF56935">
    <property type="entry name" value="Porins"/>
    <property type="match status" value="1"/>
</dbReference>
<dbReference type="PANTHER" id="PTHR47234:SF2">
    <property type="entry name" value="TONB-DEPENDENT RECEPTOR"/>
    <property type="match status" value="1"/>
</dbReference>
<evidence type="ECO:0000256" key="5">
    <source>
        <dbReference type="ARBA" id="ARBA00022692"/>
    </source>
</evidence>
<dbReference type="InterPro" id="IPR039426">
    <property type="entry name" value="TonB-dep_rcpt-like"/>
</dbReference>
<evidence type="ECO:0000256" key="13">
    <source>
        <dbReference type="RuleBase" id="RU003357"/>
    </source>
</evidence>
<accession>A0ABW9V9W7</accession>
<keyword evidence="17" id="KW-1185">Reference proteome</keyword>
<evidence type="ECO:0000256" key="11">
    <source>
        <dbReference type="PROSITE-ProRule" id="PRU01360"/>
    </source>
</evidence>
<comment type="similarity">
    <text evidence="2 11 13">Belongs to the TonB-dependent receptor family.</text>
</comment>
<dbReference type="Gene3D" id="2.170.130.10">
    <property type="entry name" value="TonB-dependent receptor, plug domain"/>
    <property type="match status" value="1"/>
</dbReference>
<keyword evidence="6" id="KW-0732">Signal</keyword>
<name>A0ABW9V9W7_9BURK</name>
<dbReference type="PROSITE" id="PS52016">
    <property type="entry name" value="TONB_DEPENDENT_REC_3"/>
    <property type="match status" value="1"/>
</dbReference>
<keyword evidence="7 13" id="KW-0798">TonB box</keyword>
<proteinExistence type="inferred from homology"/>
<dbReference type="PANTHER" id="PTHR47234">
    <property type="match status" value="1"/>
</dbReference>
<dbReference type="EMBL" id="WWCO01000009">
    <property type="protein sequence ID" value="MYM35580.1"/>
    <property type="molecule type" value="Genomic_DNA"/>
</dbReference>
<evidence type="ECO:0000256" key="9">
    <source>
        <dbReference type="ARBA" id="ARBA00023170"/>
    </source>
</evidence>
<evidence type="ECO:0000256" key="2">
    <source>
        <dbReference type="ARBA" id="ARBA00009810"/>
    </source>
</evidence>
<keyword evidence="3 11" id="KW-0813">Transport</keyword>
<feature type="short sequence motif" description="TonB C-terminal box" evidence="12">
    <location>
        <begin position="949"/>
        <end position="966"/>
    </location>
</feature>
<dbReference type="Proteomes" id="UP000449678">
    <property type="component" value="Unassembled WGS sequence"/>
</dbReference>
<dbReference type="InterPro" id="IPR000531">
    <property type="entry name" value="Beta-barrel_TonB"/>
</dbReference>
<keyword evidence="5 11" id="KW-0812">Transmembrane</keyword>
<evidence type="ECO:0000259" key="14">
    <source>
        <dbReference type="Pfam" id="PF00593"/>
    </source>
</evidence>
<gene>
    <name evidence="16" type="ORF">GTP38_14690</name>
</gene>
<keyword evidence="9 16" id="KW-0675">Receptor</keyword>
<organism evidence="16 17">
    <name type="scientific">Duganella lactea</name>
    <dbReference type="NCBI Taxonomy" id="2692173"/>
    <lineage>
        <taxon>Bacteria</taxon>
        <taxon>Pseudomonadati</taxon>
        <taxon>Pseudomonadota</taxon>
        <taxon>Betaproteobacteria</taxon>
        <taxon>Burkholderiales</taxon>
        <taxon>Oxalobacteraceae</taxon>
        <taxon>Telluria group</taxon>
        <taxon>Duganella</taxon>
    </lineage>
</organism>
<evidence type="ECO:0000256" key="7">
    <source>
        <dbReference type="ARBA" id="ARBA00023077"/>
    </source>
</evidence>
<dbReference type="Pfam" id="PF07715">
    <property type="entry name" value="Plug"/>
    <property type="match status" value="1"/>
</dbReference>
<evidence type="ECO:0000313" key="16">
    <source>
        <dbReference type="EMBL" id="MYM35580.1"/>
    </source>
</evidence>
<keyword evidence="10 11" id="KW-0998">Cell outer membrane</keyword>
<evidence type="ECO:0000256" key="12">
    <source>
        <dbReference type="PROSITE-ProRule" id="PRU10144"/>
    </source>
</evidence>
<keyword evidence="4 11" id="KW-1134">Transmembrane beta strand</keyword>
<dbReference type="InterPro" id="IPR037066">
    <property type="entry name" value="Plug_dom_sf"/>
</dbReference>
<dbReference type="InterPro" id="IPR010917">
    <property type="entry name" value="TonB_rcpt_CS"/>
</dbReference>
<comment type="subcellular location">
    <subcellularLocation>
        <location evidence="1 11">Cell outer membrane</location>
        <topology evidence="1 11">Multi-pass membrane protein</topology>
    </subcellularLocation>
</comment>
<evidence type="ECO:0000256" key="3">
    <source>
        <dbReference type="ARBA" id="ARBA00022448"/>
    </source>
</evidence>
<dbReference type="Pfam" id="PF00593">
    <property type="entry name" value="TonB_dep_Rec_b-barrel"/>
    <property type="match status" value="1"/>
</dbReference>
<evidence type="ECO:0000313" key="17">
    <source>
        <dbReference type="Proteomes" id="UP000449678"/>
    </source>
</evidence>
<comment type="caution">
    <text evidence="16">The sequence shown here is derived from an EMBL/GenBank/DDBJ whole genome shotgun (WGS) entry which is preliminary data.</text>
</comment>
<feature type="domain" description="TonB-dependent receptor plug" evidence="15">
    <location>
        <begin position="41"/>
        <end position="150"/>
    </location>
</feature>
<evidence type="ECO:0000256" key="6">
    <source>
        <dbReference type="ARBA" id="ARBA00022729"/>
    </source>
</evidence>
<evidence type="ECO:0000256" key="1">
    <source>
        <dbReference type="ARBA" id="ARBA00004571"/>
    </source>
</evidence>
<dbReference type="Gene3D" id="2.40.170.20">
    <property type="entry name" value="TonB-dependent receptor, beta-barrel domain"/>
    <property type="match status" value="1"/>
</dbReference>
<reference evidence="16 17" key="1">
    <citation type="submission" date="2019-12" db="EMBL/GenBank/DDBJ databases">
        <title>Novel species isolated from a subtropical stream in China.</title>
        <authorList>
            <person name="Lu H."/>
        </authorList>
    </citation>
    <scope>NUCLEOTIDE SEQUENCE [LARGE SCALE GENOMIC DNA]</scope>
    <source>
        <strain evidence="16 17">FT94W</strain>
    </source>
</reference>
<evidence type="ECO:0000256" key="4">
    <source>
        <dbReference type="ARBA" id="ARBA00022452"/>
    </source>
</evidence>
<evidence type="ECO:0000259" key="15">
    <source>
        <dbReference type="Pfam" id="PF07715"/>
    </source>
</evidence>
<dbReference type="InterPro" id="IPR012910">
    <property type="entry name" value="Plug_dom"/>
</dbReference>
<protein>
    <submittedName>
        <fullName evidence="16">TonB-dependent receptor</fullName>
    </submittedName>
</protein>
<evidence type="ECO:0000256" key="8">
    <source>
        <dbReference type="ARBA" id="ARBA00023136"/>
    </source>
</evidence>
<feature type="domain" description="TonB-dependent receptor-like beta-barrel" evidence="14">
    <location>
        <begin position="535"/>
        <end position="925"/>
    </location>
</feature>
<dbReference type="PROSITE" id="PS01156">
    <property type="entry name" value="TONB_DEPENDENT_REC_2"/>
    <property type="match status" value="1"/>
</dbReference>
<evidence type="ECO:0000256" key="10">
    <source>
        <dbReference type="ARBA" id="ARBA00023237"/>
    </source>
</evidence>